<dbReference type="InterPro" id="IPR027417">
    <property type="entry name" value="P-loop_NTPase"/>
</dbReference>
<dbReference type="GO" id="GO:0046872">
    <property type="term" value="F:metal ion binding"/>
    <property type="evidence" value="ECO:0007669"/>
    <property type="project" value="UniProtKB-UniRule"/>
</dbReference>
<dbReference type="GO" id="GO:0005795">
    <property type="term" value="C:Golgi stack"/>
    <property type="evidence" value="ECO:0007669"/>
    <property type="project" value="TreeGrafter"/>
</dbReference>
<dbReference type="InterPro" id="IPR003959">
    <property type="entry name" value="ATPase_AAA_core"/>
</dbReference>
<evidence type="ECO:0000313" key="12">
    <source>
        <dbReference type="Proteomes" id="UP001431209"/>
    </source>
</evidence>
<keyword evidence="8 9" id="KW-0653">Protein transport</keyword>
<comment type="similarity">
    <text evidence="2 9">Belongs to the AAA ATPase family.</text>
</comment>
<dbReference type="InterPro" id="IPR041569">
    <property type="entry name" value="AAA_lid_3"/>
</dbReference>
<dbReference type="InterPro" id="IPR003593">
    <property type="entry name" value="AAA+_ATPase"/>
</dbReference>
<dbReference type="InterPro" id="IPR039812">
    <property type="entry name" value="Vesicle-fus_ATPase"/>
</dbReference>
<evidence type="ECO:0000256" key="6">
    <source>
        <dbReference type="ARBA" id="ARBA00022741"/>
    </source>
</evidence>
<keyword evidence="7 9" id="KW-0067">ATP-binding</keyword>
<dbReference type="FunFam" id="3.40.50.300:FF:000187">
    <property type="entry name" value="Vesicular-fusion ATPase SEC18"/>
    <property type="match status" value="1"/>
</dbReference>
<keyword evidence="4 9" id="KW-0963">Cytoplasm</keyword>
<evidence type="ECO:0000256" key="2">
    <source>
        <dbReference type="ARBA" id="ARBA00006914"/>
    </source>
</evidence>
<dbReference type="Gene3D" id="3.40.50.300">
    <property type="entry name" value="P-loop containing nucleotide triphosphate hydrolases"/>
    <property type="match status" value="2"/>
</dbReference>
<dbReference type="GO" id="GO:0005524">
    <property type="term" value="F:ATP binding"/>
    <property type="evidence" value="ECO:0007669"/>
    <property type="project" value="UniProtKB-UniRule"/>
</dbReference>
<dbReference type="SUPFAM" id="SSF54585">
    <property type="entry name" value="Cdc48 domain 2-like"/>
    <property type="match status" value="1"/>
</dbReference>
<dbReference type="InterPro" id="IPR029067">
    <property type="entry name" value="CDC48_domain_2-like_sf"/>
</dbReference>
<evidence type="ECO:0000259" key="10">
    <source>
        <dbReference type="SMART" id="SM00382"/>
    </source>
</evidence>
<dbReference type="SUPFAM" id="SSF52540">
    <property type="entry name" value="P-loop containing nucleoside triphosphate hydrolases"/>
    <property type="match status" value="2"/>
</dbReference>
<keyword evidence="6 9" id="KW-0547">Nucleotide-binding</keyword>
<dbReference type="GO" id="GO:0016887">
    <property type="term" value="F:ATP hydrolysis activity"/>
    <property type="evidence" value="ECO:0007669"/>
    <property type="project" value="InterPro"/>
</dbReference>
<proteinExistence type="inferred from homology"/>
<evidence type="ECO:0000256" key="7">
    <source>
        <dbReference type="ARBA" id="ARBA00022840"/>
    </source>
</evidence>
<dbReference type="EC" id="3.6.4.6" evidence="9"/>
<dbReference type="PANTHER" id="PTHR23078:SF3">
    <property type="entry name" value="VESICLE-FUSING ATPASE"/>
    <property type="match status" value="1"/>
</dbReference>
<comment type="cofactor">
    <cofactor evidence="9">
        <name>Mg(2+)</name>
        <dbReference type="ChEBI" id="CHEBI:18420"/>
    </cofactor>
    <text evidence="9">Binds 1 Mg(2+) ion per subunit.</text>
</comment>
<dbReference type="Gene3D" id="3.10.330.10">
    <property type="match status" value="1"/>
</dbReference>
<dbReference type="PANTHER" id="PTHR23078">
    <property type="entry name" value="VESICULAR-FUSION PROTEIN NSF"/>
    <property type="match status" value="1"/>
</dbReference>
<evidence type="ECO:0000256" key="3">
    <source>
        <dbReference type="ARBA" id="ARBA00022448"/>
    </source>
</evidence>
<dbReference type="Gene3D" id="2.40.40.20">
    <property type="match status" value="1"/>
</dbReference>
<keyword evidence="9" id="KW-0931">ER-Golgi transport</keyword>
<dbReference type="Proteomes" id="UP001431209">
    <property type="component" value="Unassembled WGS sequence"/>
</dbReference>
<dbReference type="AlphaFoldDB" id="A0AAW2ZBI0"/>
<dbReference type="CDD" id="cd00009">
    <property type="entry name" value="AAA"/>
    <property type="match status" value="1"/>
</dbReference>
<accession>A0AAW2ZBI0</accession>
<evidence type="ECO:0000256" key="8">
    <source>
        <dbReference type="ARBA" id="ARBA00022927"/>
    </source>
</evidence>
<keyword evidence="9" id="KW-0479">Metal-binding</keyword>
<dbReference type="EMBL" id="JAOPGA020001225">
    <property type="protein sequence ID" value="KAL0486353.1"/>
    <property type="molecule type" value="Genomic_DNA"/>
</dbReference>
<evidence type="ECO:0000256" key="1">
    <source>
        <dbReference type="ARBA" id="ARBA00004496"/>
    </source>
</evidence>
<dbReference type="PROSITE" id="PS00674">
    <property type="entry name" value="AAA"/>
    <property type="match status" value="1"/>
</dbReference>
<evidence type="ECO:0000313" key="11">
    <source>
        <dbReference type="EMBL" id="KAL0486353.1"/>
    </source>
</evidence>
<gene>
    <name evidence="11" type="ORF">AKO1_002002</name>
</gene>
<evidence type="ECO:0000256" key="4">
    <source>
        <dbReference type="ARBA" id="ARBA00022490"/>
    </source>
</evidence>
<dbReference type="InterPro" id="IPR009010">
    <property type="entry name" value="Asp_de-COase-like_dom_sf"/>
</dbReference>
<feature type="domain" description="AAA+ ATPase" evidence="10">
    <location>
        <begin position="538"/>
        <end position="674"/>
    </location>
</feature>
<comment type="catalytic activity">
    <reaction evidence="9">
        <text>ATP + H2O = ADP + phosphate + H(+)</text>
        <dbReference type="Rhea" id="RHEA:13065"/>
        <dbReference type="ChEBI" id="CHEBI:15377"/>
        <dbReference type="ChEBI" id="CHEBI:15378"/>
        <dbReference type="ChEBI" id="CHEBI:30616"/>
        <dbReference type="ChEBI" id="CHEBI:43474"/>
        <dbReference type="ChEBI" id="CHEBI:456216"/>
        <dbReference type="EC" id="3.6.4.6"/>
    </reaction>
</comment>
<dbReference type="GO" id="GO:0035494">
    <property type="term" value="P:SNARE complex disassembly"/>
    <property type="evidence" value="ECO:0007669"/>
    <property type="project" value="InterPro"/>
</dbReference>
<keyword evidence="5" id="KW-0677">Repeat</keyword>
<dbReference type="FunFam" id="1.10.8.60:FF:000026">
    <property type="entry name" value="vesicle-fusing ATPase isoform X1"/>
    <property type="match status" value="1"/>
</dbReference>
<dbReference type="GO" id="GO:0006891">
    <property type="term" value="P:intra-Golgi vesicle-mediated transport"/>
    <property type="evidence" value="ECO:0007669"/>
    <property type="project" value="TreeGrafter"/>
</dbReference>
<name>A0AAW2ZBI0_9EUKA</name>
<comment type="caution">
    <text evidence="11">The sequence shown here is derived from an EMBL/GenBank/DDBJ whole genome shotgun (WGS) entry which is preliminary data.</text>
</comment>
<keyword evidence="9" id="KW-0378">Hydrolase</keyword>
<dbReference type="SMART" id="SM00382">
    <property type="entry name" value="AAA"/>
    <property type="match status" value="2"/>
</dbReference>
<dbReference type="Gene3D" id="1.10.8.60">
    <property type="match status" value="1"/>
</dbReference>
<protein>
    <recommendedName>
        <fullName evidence="9">Vesicle-fusing ATPase</fullName>
        <ecNumber evidence="9">3.6.4.6</ecNumber>
    </recommendedName>
</protein>
<feature type="domain" description="AAA+ ATPase" evidence="10">
    <location>
        <begin position="258"/>
        <end position="405"/>
    </location>
</feature>
<dbReference type="FunFam" id="3.40.50.300:FF:000166">
    <property type="entry name" value="vesicle-fusing ATPase isoform X1"/>
    <property type="match status" value="1"/>
</dbReference>
<reference evidence="11 12" key="1">
    <citation type="submission" date="2024-03" db="EMBL/GenBank/DDBJ databases">
        <title>The Acrasis kona genome and developmental transcriptomes reveal deep origins of eukaryotic multicellular pathways.</title>
        <authorList>
            <person name="Sheikh S."/>
            <person name="Fu C.-J."/>
            <person name="Brown M.W."/>
            <person name="Baldauf S.L."/>
        </authorList>
    </citation>
    <scope>NUCLEOTIDE SEQUENCE [LARGE SCALE GENOMIC DNA]</scope>
    <source>
        <strain evidence="11 12">ATCC MYA-3509</strain>
    </source>
</reference>
<dbReference type="GO" id="GO:0043001">
    <property type="term" value="P:Golgi to plasma membrane protein transport"/>
    <property type="evidence" value="ECO:0007669"/>
    <property type="project" value="TreeGrafter"/>
</dbReference>
<sequence>MPVLSRSDLIVGNTPANNLVPSNYVYCSEDQYSSYPVFLKLLNDKGKSCVFVAQPHPKIPKGTIGLNRIQRTAAHASQGKPITCEVYEPNPEHVLTSLSFEIDFINPNNVVNSEVDCAELIEHMKSTYDTQVFIDGQKWVTDFEGNMLILTVTGMYVVDQKAIESGDVDAVESGTLSPDHGQIGEKTQLVAIKTKASSVKLVNVPAQTSSRGQVFTQKFTFEQLGIGGMDAQLNVVFRRAFASRIFPPDIIKKMGTKHVKGIILYGPPGTGKTLIARQIGKVLNTKEPKVVNGPEVLNKFVGASEENIRKLFQEAEEEYEEKGDDSELHLIIFDELDAICKQRGSTRDGTGVHDSIVNQLLSKIDGVKALNNVLIIGMTNRLDMLDEALVRPGRFEVKMEIGLPDEKGRAQILRIHTRNMVENNYLGQDVDIEHLAANTKNFSGAELEGLVREAQSFAFNRLIKDLSDHSQLDPTKLKITPVDFETALASTKPAFGVSTDEFEAYMHQGIITYGKKFEQLYSTCRSFVKEVETSKRSDLLSVLLEGEVGSGKTTLASHLVVGSGFPYVKIISSEQLVGYSEQGICNHMTKIFNDAYKSPMSIIILDSIERLIQYVHIGYRFSNIILQAILVLTKRMPPPGRKVLVIGTTSMKERMRELELVSAFNVTLHVPLLSDRNDIKKVFVESGCFDLKRDANVIEQCAKAVPSQIPIKKLLLVTEMAASRTDLDDDETAANGDDVTRIVTLEKFNQSLLDCGVEEDY</sequence>
<organism evidence="11 12">
    <name type="scientific">Acrasis kona</name>
    <dbReference type="NCBI Taxonomy" id="1008807"/>
    <lineage>
        <taxon>Eukaryota</taxon>
        <taxon>Discoba</taxon>
        <taxon>Heterolobosea</taxon>
        <taxon>Tetramitia</taxon>
        <taxon>Eutetramitia</taxon>
        <taxon>Acrasidae</taxon>
        <taxon>Acrasis</taxon>
    </lineage>
</organism>
<keyword evidence="12" id="KW-1185">Reference proteome</keyword>
<dbReference type="SUPFAM" id="SSF50692">
    <property type="entry name" value="ADC-like"/>
    <property type="match status" value="1"/>
</dbReference>
<comment type="function">
    <text evidence="9">Required for vesicle-mediated transport. Catalyzes the fusion of transport vesicles within the Golgi cisternae. Is also required for transport from the endoplasmic reticulum to the Golgi stack. Seems to function as a fusion protein required for the delivery of cargo proteins to all compartments of the Golgi stack independent of vesicle origin.</text>
</comment>
<keyword evidence="3 9" id="KW-0813">Transport</keyword>
<keyword evidence="9" id="KW-0460">Magnesium</keyword>
<dbReference type="InterPro" id="IPR003960">
    <property type="entry name" value="ATPase_AAA_CS"/>
</dbReference>
<dbReference type="Pfam" id="PF17862">
    <property type="entry name" value="AAA_lid_3"/>
    <property type="match status" value="1"/>
</dbReference>
<comment type="subcellular location">
    <subcellularLocation>
        <location evidence="1 9">Cytoplasm</location>
    </subcellularLocation>
</comment>
<evidence type="ECO:0000256" key="9">
    <source>
        <dbReference type="RuleBase" id="RU367045"/>
    </source>
</evidence>
<dbReference type="Pfam" id="PF00004">
    <property type="entry name" value="AAA"/>
    <property type="match status" value="2"/>
</dbReference>
<evidence type="ECO:0000256" key="5">
    <source>
        <dbReference type="ARBA" id="ARBA00022737"/>
    </source>
</evidence>